<evidence type="ECO:0000313" key="5">
    <source>
        <dbReference type="WBParaSite" id="maker-unitig_33486-snap-gene-0.2-mRNA-1"/>
    </source>
</evidence>
<dbReference type="AlphaFoldDB" id="A0A1I8FG15"/>
<dbReference type="InterPro" id="IPR036770">
    <property type="entry name" value="Ankyrin_rpt-contain_sf"/>
</dbReference>
<feature type="repeat" description="ANK" evidence="3">
    <location>
        <begin position="59"/>
        <end position="91"/>
    </location>
</feature>
<dbReference type="InterPro" id="IPR033635">
    <property type="entry name" value="ANKS1/Caskin"/>
</dbReference>
<dbReference type="Proteomes" id="UP000095280">
    <property type="component" value="Unplaced"/>
</dbReference>
<dbReference type="SMART" id="SM00248">
    <property type="entry name" value="ANK"/>
    <property type="match status" value="3"/>
</dbReference>
<dbReference type="PROSITE" id="PS50088">
    <property type="entry name" value="ANK_REPEAT"/>
    <property type="match status" value="2"/>
</dbReference>
<accession>A0A1I8FG15</accession>
<keyword evidence="4" id="KW-1185">Reference proteome</keyword>
<sequence>AALEQSFFRMTALHQAAFNGNVPMMQASAAARGQLPGPRAKRFTCCLNKGSQPRSARLRRPQPLHLACQAGHYEIVKTLLCSNSDPMLRTEDGRTAFDVACESRQIFDCPATAVAEVRLLPAAQRHWKTSSEARRSPASIWRKNGHVDVLRLLLGQQGANPNRMTEHGTCLHLAAIHGQLEAVKFLLEVS</sequence>
<organism evidence="4 5">
    <name type="scientific">Macrostomum lignano</name>
    <dbReference type="NCBI Taxonomy" id="282301"/>
    <lineage>
        <taxon>Eukaryota</taxon>
        <taxon>Metazoa</taxon>
        <taxon>Spiralia</taxon>
        <taxon>Lophotrochozoa</taxon>
        <taxon>Platyhelminthes</taxon>
        <taxon>Rhabditophora</taxon>
        <taxon>Macrostomorpha</taxon>
        <taxon>Macrostomida</taxon>
        <taxon>Macrostomidae</taxon>
        <taxon>Macrostomum</taxon>
    </lineage>
</organism>
<dbReference type="WBParaSite" id="maker-unitig_33486-snap-gene-0.2-mRNA-1">
    <property type="protein sequence ID" value="maker-unitig_33486-snap-gene-0.2-mRNA-1"/>
    <property type="gene ID" value="maker-unitig_33486-snap-gene-0.2"/>
</dbReference>
<protein>
    <submittedName>
        <fullName evidence="5">ANK_REP_REGION domain-containing protein</fullName>
    </submittedName>
</protein>
<dbReference type="PANTHER" id="PTHR24174">
    <property type="entry name" value="ANKYRIN REPEAT AND STERILE ALPHA MOTIF DOMAIN-CONTAINING PROTEIN 1"/>
    <property type="match status" value="1"/>
</dbReference>
<evidence type="ECO:0000256" key="2">
    <source>
        <dbReference type="ARBA" id="ARBA00023043"/>
    </source>
</evidence>
<proteinExistence type="predicted"/>
<name>A0A1I8FG15_9PLAT</name>
<dbReference type="Pfam" id="PF13637">
    <property type="entry name" value="Ank_4"/>
    <property type="match status" value="1"/>
</dbReference>
<dbReference type="PROSITE" id="PS50297">
    <property type="entry name" value="ANK_REP_REGION"/>
    <property type="match status" value="2"/>
</dbReference>
<dbReference type="Gene3D" id="1.25.40.20">
    <property type="entry name" value="Ankyrin repeat-containing domain"/>
    <property type="match status" value="2"/>
</dbReference>
<dbReference type="SUPFAM" id="SSF48403">
    <property type="entry name" value="Ankyrin repeat"/>
    <property type="match status" value="1"/>
</dbReference>
<feature type="repeat" description="ANK" evidence="3">
    <location>
        <begin position="166"/>
        <end position="190"/>
    </location>
</feature>
<evidence type="ECO:0000256" key="3">
    <source>
        <dbReference type="PROSITE-ProRule" id="PRU00023"/>
    </source>
</evidence>
<evidence type="ECO:0000313" key="4">
    <source>
        <dbReference type="Proteomes" id="UP000095280"/>
    </source>
</evidence>
<dbReference type="InterPro" id="IPR002110">
    <property type="entry name" value="Ankyrin_rpt"/>
</dbReference>
<reference evidence="5" key="1">
    <citation type="submission" date="2016-11" db="UniProtKB">
        <authorList>
            <consortium name="WormBaseParasite"/>
        </authorList>
    </citation>
    <scope>IDENTIFICATION</scope>
</reference>
<evidence type="ECO:0000256" key="1">
    <source>
        <dbReference type="ARBA" id="ARBA00022737"/>
    </source>
</evidence>
<keyword evidence="1" id="KW-0677">Repeat</keyword>
<keyword evidence="2 3" id="KW-0040">ANK repeat</keyword>
<dbReference type="PANTHER" id="PTHR24174:SF16">
    <property type="entry name" value="CASKIN-2"/>
    <property type="match status" value="1"/>
</dbReference>
<dbReference type="Pfam" id="PF12796">
    <property type="entry name" value="Ank_2"/>
    <property type="match status" value="1"/>
</dbReference>